<name>A0A1X7N4D1_9MICO</name>
<evidence type="ECO:0000313" key="3">
    <source>
        <dbReference type="EMBL" id="SMH32232.1"/>
    </source>
</evidence>
<keyword evidence="4" id="KW-1185">Reference proteome</keyword>
<evidence type="ECO:0000313" key="4">
    <source>
        <dbReference type="Proteomes" id="UP000193711"/>
    </source>
</evidence>
<dbReference type="Proteomes" id="UP000193711">
    <property type="component" value="Unassembled WGS sequence"/>
</dbReference>
<evidence type="ECO:0000259" key="2">
    <source>
        <dbReference type="Pfam" id="PF03795"/>
    </source>
</evidence>
<dbReference type="InterPro" id="IPR011008">
    <property type="entry name" value="Dimeric_a/b-barrel"/>
</dbReference>
<gene>
    <name evidence="3" type="ORF">SAMN06295885_0714</name>
</gene>
<dbReference type="Pfam" id="PF03795">
    <property type="entry name" value="YCII"/>
    <property type="match status" value="1"/>
</dbReference>
<dbReference type="STRING" id="1891671.SAMN06295885_0714"/>
<comment type="similarity">
    <text evidence="1">Belongs to the YciI family.</text>
</comment>
<organism evidence="3 4">
    <name type="scientific">Rathayibacter oskolensis</name>
    <dbReference type="NCBI Taxonomy" id="1891671"/>
    <lineage>
        <taxon>Bacteria</taxon>
        <taxon>Bacillati</taxon>
        <taxon>Actinomycetota</taxon>
        <taxon>Actinomycetes</taxon>
        <taxon>Micrococcales</taxon>
        <taxon>Microbacteriaceae</taxon>
        <taxon>Rathayibacter</taxon>
    </lineage>
</organism>
<protein>
    <submittedName>
        <fullName evidence="3">Uncharacterized conserved protein</fullName>
    </submittedName>
</protein>
<dbReference type="InterPro" id="IPR005545">
    <property type="entry name" value="YCII"/>
</dbReference>
<accession>A0A1X7N4D1</accession>
<sequence>MPVRAAEGPALGKDLLALVATAVTSTVPTIGAGIVHDTIVGRYLAVAGRPGFTVARNAVEYLLESRPLSLFAIDRGHQLAVVVVIALVLGLLGRCERGRTIPRETQMQYMILIHTEPFEAPAPGGPGFDEYMAPWLGYYQTLVDDGVLVTSGQLVDADSATTIRRAYGGGDTVVDGPFAETKEQFGGFYIVDVADLDAALAYAAALPLPAGSFEVRPLLRTGG</sequence>
<dbReference type="AlphaFoldDB" id="A0A1X7N4D1"/>
<feature type="domain" description="YCII-related" evidence="2">
    <location>
        <begin position="107"/>
        <end position="219"/>
    </location>
</feature>
<dbReference type="RefSeq" id="WP_244274756.1">
    <property type="nucleotide sequence ID" value="NZ_FXBM01000001.1"/>
</dbReference>
<dbReference type="PANTHER" id="PTHR35174">
    <property type="entry name" value="BLL7171 PROTEIN-RELATED"/>
    <property type="match status" value="1"/>
</dbReference>
<reference evidence="4" key="1">
    <citation type="submission" date="2017-04" db="EMBL/GenBank/DDBJ databases">
        <authorList>
            <person name="Varghese N."/>
            <person name="Submissions S."/>
        </authorList>
    </citation>
    <scope>NUCLEOTIDE SEQUENCE [LARGE SCALE GENOMIC DNA]</scope>
    <source>
        <strain evidence="4">VKM Ac-2121</strain>
    </source>
</reference>
<dbReference type="SUPFAM" id="SSF54909">
    <property type="entry name" value="Dimeric alpha+beta barrel"/>
    <property type="match status" value="1"/>
</dbReference>
<dbReference type="PANTHER" id="PTHR35174:SF3">
    <property type="entry name" value="BLL7171 PROTEIN"/>
    <property type="match status" value="1"/>
</dbReference>
<proteinExistence type="inferred from homology"/>
<dbReference type="Gene3D" id="3.30.70.1060">
    <property type="entry name" value="Dimeric alpha+beta barrel"/>
    <property type="match status" value="1"/>
</dbReference>
<evidence type="ECO:0000256" key="1">
    <source>
        <dbReference type="ARBA" id="ARBA00007689"/>
    </source>
</evidence>
<dbReference type="EMBL" id="FXBM01000001">
    <property type="protein sequence ID" value="SMH32232.1"/>
    <property type="molecule type" value="Genomic_DNA"/>
</dbReference>